<proteinExistence type="inferred from homology"/>
<keyword evidence="9" id="KW-1185">Reference proteome</keyword>
<gene>
    <name evidence="8" type="ORF">O3P16_16925</name>
</gene>
<dbReference type="Gene3D" id="1.20.1600.10">
    <property type="entry name" value="Outer membrane efflux proteins (OEP)"/>
    <property type="match status" value="1"/>
</dbReference>
<reference evidence="8 9" key="1">
    <citation type="submission" date="2022-12" db="EMBL/GenBank/DDBJ databases">
        <title>Chitinophagaceae gen. sp. nov., a new member of the family Chitinophagaceae, isolated from soil in a chemical factory.</title>
        <authorList>
            <person name="Ke Z."/>
        </authorList>
    </citation>
    <scope>NUCLEOTIDE SEQUENCE [LARGE SCALE GENOMIC DNA]</scope>
    <source>
        <strain evidence="8 9">LY-5</strain>
    </source>
</reference>
<keyword evidence="6" id="KW-0472">Membrane</keyword>
<keyword evidence="3" id="KW-0813">Transport</keyword>
<protein>
    <submittedName>
        <fullName evidence="8">TolC family protein</fullName>
    </submittedName>
</protein>
<evidence type="ECO:0000256" key="1">
    <source>
        <dbReference type="ARBA" id="ARBA00004442"/>
    </source>
</evidence>
<evidence type="ECO:0000256" key="6">
    <source>
        <dbReference type="ARBA" id="ARBA00023136"/>
    </source>
</evidence>
<evidence type="ECO:0000256" key="5">
    <source>
        <dbReference type="ARBA" id="ARBA00022692"/>
    </source>
</evidence>
<dbReference type="PANTHER" id="PTHR30026:SF20">
    <property type="entry name" value="OUTER MEMBRANE PROTEIN TOLC"/>
    <property type="match status" value="1"/>
</dbReference>
<dbReference type="PANTHER" id="PTHR30026">
    <property type="entry name" value="OUTER MEMBRANE PROTEIN TOLC"/>
    <property type="match status" value="1"/>
</dbReference>
<dbReference type="InterPro" id="IPR051906">
    <property type="entry name" value="TolC-like"/>
</dbReference>
<dbReference type="Pfam" id="PF02321">
    <property type="entry name" value="OEP"/>
    <property type="match status" value="1"/>
</dbReference>
<evidence type="ECO:0000256" key="2">
    <source>
        <dbReference type="ARBA" id="ARBA00007613"/>
    </source>
</evidence>
<evidence type="ECO:0000256" key="4">
    <source>
        <dbReference type="ARBA" id="ARBA00022452"/>
    </source>
</evidence>
<organism evidence="8 9">
    <name type="scientific">Polluticaenibacter yanchengensis</name>
    <dbReference type="NCBI Taxonomy" id="3014562"/>
    <lineage>
        <taxon>Bacteria</taxon>
        <taxon>Pseudomonadati</taxon>
        <taxon>Bacteroidota</taxon>
        <taxon>Chitinophagia</taxon>
        <taxon>Chitinophagales</taxon>
        <taxon>Chitinophagaceae</taxon>
        <taxon>Polluticaenibacter</taxon>
    </lineage>
</organism>
<comment type="subcellular location">
    <subcellularLocation>
        <location evidence="1">Cell outer membrane</location>
    </subcellularLocation>
</comment>
<comment type="caution">
    <text evidence="8">The sequence shown here is derived from an EMBL/GenBank/DDBJ whole genome shotgun (WGS) entry which is preliminary data.</text>
</comment>
<evidence type="ECO:0000256" key="3">
    <source>
        <dbReference type="ARBA" id="ARBA00022448"/>
    </source>
</evidence>
<dbReference type="RefSeq" id="WP_407032827.1">
    <property type="nucleotide sequence ID" value="NZ_JAQGEF010000032.1"/>
</dbReference>
<keyword evidence="7" id="KW-0998">Cell outer membrane</keyword>
<name>A0ABT4UQ66_9BACT</name>
<evidence type="ECO:0000313" key="8">
    <source>
        <dbReference type="EMBL" id="MDA3616497.1"/>
    </source>
</evidence>
<dbReference type="InterPro" id="IPR003423">
    <property type="entry name" value="OMP_efflux"/>
</dbReference>
<keyword evidence="5" id="KW-0812">Transmembrane</keyword>
<accession>A0ABT4UQ66</accession>
<keyword evidence="4" id="KW-1134">Transmembrane beta strand</keyword>
<sequence>MKNILLIIITGLLLMVGNVSLKAQQTMLSLSEALTMAKKGNKQIQAQALEEIYTAEQTRETRNGYLPNISAGASYIRYFDRQVIFMPGSFVNSNKAVEAVSVGGKNALNGFVSLYQPIIDPSIHRQLGVNKISEEIEKERSIDQQRKIAYKITVLYLNMLLLNEQTELFDQSLKRNTRALQDSRLLLRQGKAIKADTLSNFIAVANLKSAVSYLKNNIEVSELELKRLIGMEKKERIALTDKLEFDLVTERSAFSSLDEALKIAAENRKDLNIQQLVINLQQKKTEATRAGLMPRLSLIGQYQIQAQEDDFKLNTWPRTSFVGIQFAVPIFDGNRTRSRTTQAKIKTDQEVIRLNDLKDEVKTQLAGILSRWEEGLRQLNVQKTTVESAELSHRMMEDRFKNGWSSRLELTDAELALTQAKISYLQSVYNLKLLDAELKNALGMLEL</sequence>
<comment type="similarity">
    <text evidence="2">Belongs to the outer membrane factor (OMF) (TC 1.B.17) family.</text>
</comment>
<evidence type="ECO:0000313" key="9">
    <source>
        <dbReference type="Proteomes" id="UP001210231"/>
    </source>
</evidence>
<dbReference type="SUPFAM" id="SSF56954">
    <property type="entry name" value="Outer membrane efflux proteins (OEP)"/>
    <property type="match status" value="1"/>
</dbReference>
<dbReference type="Proteomes" id="UP001210231">
    <property type="component" value="Unassembled WGS sequence"/>
</dbReference>
<evidence type="ECO:0000256" key="7">
    <source>
        <dbReference type="ARBA" id="ARBA00023237"/>
    </source>
</evidence>
<dbReference type="EMBL" id="JAQGEF010000032">
    <property type="protein sequence ID" value="MDA3616497.1"/>
    <property type="molecule type" value="Genomic_DNA"/>
</dbReference>